<organism evidence="6 7">
    <name type="scientific">Zhihengliuella alba</name>
    <dbReference type="NCBI Taxonomy" id="547018"/>
    <lineage>
        <taxon>Bacteria</taxon>
        <taxon>Bacillati</taxon>
        <taxon>Actinomycetota</taxon>
        <taxon>Actinomycetes</taxon>
        <taxon>Micrococcales</taxon>
        <taxon>Micrococcaceae</taxon>
        <taxon>Zhihengliuella</taxon>
    </lineage>
</organism>
<keyword evidence="2" id="KW-0813">Transport</keyword>
<dbReference type="InterPro" id="IPR006311">
    <property type="entry name" value="TAT_signal"/>
</dbReference>
<dbReference type="Proteomes" id="UP001501536">
    <property type="component" value="Unassembled WGS sequence"/>
</dbReference>
<feature type="domain" description="Solute-binding protein family 5" evidence="5">
    <location>
        <begin position="98"/>
        <end position="499"/>
    </location>
</feature>
<evidence type="ECO:0000313" key="7">
    <source>
        <dbReference type="Proteomes" id="UP001501536"/>
    </source>
</evidence>
<keyword evidence="3" id="KW-0732">Signal</keyword>
<reference evidence="7" key="1">
    <citation type="journal article" date="2019" name="Int. J. Syst. Evol. Microbiol.">
        <title>The Global Catalogue of Microorganisms (GCM) 10K type strain sequencing project: providing services to taxonomists for standard genome sequencing and annotation.</title>
        <authorList>
            <consortium name="The Broad Institute Genomics Platform"/>
            <consortium name="The Broad Institute Genome Sequencing Center for Infectious Disease"/>
            <person name="Wu L."/>
            <person name="Ma J."/>
        </authorList>
    </citation>
    <scope>NUCLEOTIDE SEQUENCE [LARGE SCALE GENOMIC DNA]</scope>
    <source>
        <strain evidence="7">JCM 16961</strain>
    </source>
</reference>
<dbReference type="InterPro" id="IPR000914">
    <property type="entry name" value="SBP_5_dom"/>
</dbReference>
<dbReference type="Gene3D" id="3.10.105.10">
    <property type="entry name" value="Dipeptide-binding Protein, Domain 3"/>
    <property type="match status" value="1"/>
</dbReference>
<dbReference type="RefSeq" id="WP_344878622.1">
    <property type="nucleotide sequence ID" value="NZ_BAABCJ010000001.1"/>
</dbReference>
<evidence type="ECO:0000256" key="1">
    <source>
        <dbReference type="ARBA" id="ARBA00005695"/>
    </source>
</evidence>
<comment type="similarity">
    <text evidence="1">Belongs to the bacterial solute-binding protein 5 family.</text>
</comment>
<dbReference type="PANTHER" id="PTHR30290">
    <property type="entry name" value="PERIPLASMIC BINDING COMPONENT OF ABC TRANSPORTER"/>
    <property type="match status" value="1"/>
</dbReference>
<protein>
    <submittedName>
        <fullName evidence="6">ABC transporter substrate-binding protein</fullName>
    </submittedName>
</protein>
<evidence type="ECO:0000256" key="2">
    <source>
        <dbReference type="ARBA" id="ARBA00022448"/>
    </source>
</evidence>
<evidence type="ECO:0000256" key="3">
    <source>
        <dbReference type="ARBA" id="ARBA00022729"/>
    </source>
</evidence>
<evidence type="ECO:0000259" key="5">
    <source>
        <dbReference type="Pfam" id="PF00496"/>
    </source>
</evidence>
<sequence>MARTSPGAGPEPTRRSVLGWGLGLGAAGLTALTGCSPAAEPARPTAGPTAPGPTTFRVGTPAGPVSLDPAVVSDAESHRVTRQLFEGLVGVDPDSGAPAPALAESWKVSDDGLTYTFTLRDGVTFHDGTELSGEVVVHNFERWAGGEAPDGGTFAAFDTIFHHQHAAVPAVDENAEDPGAPSMGELTEAALDRIPEPPQAILDGASYYKSCTAPDRLTVVLELNAPLTGLVQALTVPGLAVAAPSSTAEAPVGTGPYRFAGLDEETTVLERFPDHWRAEDFADAVDRVELRVLRDAPSRLRELSRGDIHGYDTVTVHEMRDLVRAGQQIVQRDPFSVLYLGMNQASGPLRSLDVRRAAAHATQHSDAWEQLFIAGTEQARSFLPPSLGVEAPDTYYGYDPTTAATLLESAGYDGELIPFLYPRDVSRGYLPLPELVYAELSAQLTAAGFVLEPVPVRWEDGYIDAVLSGEYAGFHLLGWTGSYRDPDHFLSSLFGLSNDQFGYDSTALKTHLAAARSMPEGPERAAAYRAISELLAQDLPAQPLSFPISALAMSTPVVNYPSSPVLDEVYDRVRLDA</sequence>
<feature type="region of interest" description="Disordered" evidence="4">
    <location>
        <begin position="35"/>
        <end position="63"/>
    </location>
</feature>
<dbReference type="Gene3D" id="3.40.190.10">
    <property type="entry name" value="Periplasmic binding protein-like II"/>
    <property type="match status" value="1"/>
</dbReference>
<dbReference type="PROSITE" id="PS51318">
    <property type="entry name" value="TAT"/>
    <property type="match status" value="1"/>
</dbReference>
<dbReference type="EMBL" id="BAABCJ010000001">
    <property type="protein sequence ID" value="GAA3692923.1"/>
    <property type="molecule type" value="Genomic_DNA"/>
</dbReference>
<evidence type="ECO:0000313" key="6">
    <source>
        <dbReference type="EMBL" id="GAA3692923.1"/>
    </source>
</evidence>
<proteinExistence type="inferred from homology"/>
<gene>
    <name evidence="6" type="ORF">GCM10022377_01750</name>
</gene>
<dbReference type="Gene3D" id="3.90.76.10">
    <property type="entry name" value="Dipeptide-binding Protein, Domain 1"/>
    <property type="match status" value="1"/>
</dbReference>
<evidence type="ECO:0000256" key="4">
    <source>
        <dbReference type="SAM" id="MobiDB-lite"/>
    </source>
</evidence>
<dbReference type="PIRSF" id="PIRSF002741">
    <property type="entry name" value="MppA"/>
    <property type="match status" value="1"/>
</dbReference>
<dbReference type="InterPro" id="IPR030678">
    <property type="entry name" value="Peptide/Ni-bd"/>
</dbReference>
<dbReference type="InterPro" id="IPR039424">
    <property type="entry name" value="SBP_5"/>
</dbReference>
<accession>A0ABP7CLX9</accession>
<dbReference type="PANTHER" id="PTHR30290:SF9">
    <property type="entry name" value="OLIGOPEPTIDE-BINDING PROTEIN APPA"/>
    <property type="match status" value="1"/>
</dbReference>
<feature type="compositionally biased region" description="Low complexity" evidence="4">
    <location>
        <begin position="35"/>
        <end position="55"/>
    </location>
</feature>
<comment type="caution">
    <text evidence="6">The sequence shown here is derived from an EMBL/GenBank/DDBJ whole genome shotgun (WGS) entry which is preliminary data.</text>
</comment>
<keyword evidence="7" id="KW-1185">Reference proteome</keyword>
<dbReference type="PROSITE" id="PS51257">
    <property type="entry name" value="PROKAR_LIPOPROTEIN"/>
    <property type="match status" value="1"/>
</dbReference>
<dbReference type="SUPFAM" id="SSF53850">
    <property type="entry name" value="Periplasmic binding protein-like II"/>
    <property type="match status" value="1"/>
</dbReference>
<name>A0ABP7CLX9_9MICC</name>
<dbReference type="Pfam" id="PF00496">
    <property type="entry name" value="SBP_bac_5"/>
    <property type="match status" value="1"/>
</dbReference>